<dbReference type="SUPFAM" id="SSF63817">
    <property type="entry name" value="Sortase"/>
    <property type="match status" value="1"/>
</dbReference>
<evidence type="ECO:0000256" key="2">
    <source>
        <dbReference type="SAM" id="Phobius"/>
    </source>
</evidence>
<organism evidence="3 4">
    <name type="scientific">candidate division WWE3 bacterium RBG_16_37_10</name>
    <dbReference type="NCBI Taxonomy" id="1802610"/>
    <lineage>
        <taxon>Bacteria</taxon>
        <taxon>Katanobacteria</taxon>
    </lineage>
</organism>
<dbReference type="GO" id="GO:0016787">
    <property type="term" value="F:hydrolase activity"/>
    <property type="evidence" value="ECO:0007669"/>
    <property type="project" value="UniProtKB-KW"/>
</dbReference>
<dbReference type="InterPro" id="IPR005754">
    <property type="entry name" value="Sortase"/>
</dbReference>
<accession>A0A1F4UT01</accession>
<keyword evidence="2" id="KW-0472">Membrane</keyword>
<evidence type="ECO:0008006" key="5">
    <source>
        <dbReference type="Google" id="ProtNLM"/>
    </source>
</evidence>
<dbReference type="InterPro" id="IPR023365">
    <property type="entry name" value="Sortase_dom-sf"/>
</dbReference>
<dbReference type="Pfam" id="PF04203">
    <property type="entry name" value="Sortase"/>
    <property type="match status" value="1"/>
</dbReference>
<evidence type="ECO:0000313" key="4">
    <source>
        <dbReference type="Proteomes" id="UP000177371"/>
    </source>
</evidence>
<dbReference type="EMBL" id="MEUT01000078">
    <property type="protein sequence ID" value="OGC48069.1"/>
    <property type="molecule type" value="Genomic_DNA"/>
</dbReference>
<protein>
    <recommendedName>
        <fullName evidence="5">Sortase</fullName>
    </recommendedName>
</protein>
<proteinExistence type="predicted"/>
<dbReference type="NCBIfam" id="TIGR01076">
    <property type="entry name" value="sortase_fam"/>
    <property type="match status" value="1"/>
</dbReference>
<gene>
    <name evidence="3" type="ORF">A2W32_05570</name>
</gene>
<keyword evidence="2" id="KW-1133">Transmembrane helix</keyword>
<comment type="caution">
    <text evidence="3">The sequence shown here is derived from an EMBL/GenBank/DDBJ whole genome shotgun (WGS) entry which is preliminary data.</text>
</comment>
<keyword evidence="1" id="KW-0378">Hydrolase</keyword>
<evidence type="ECO:0000313" key="3">
    <source>
        <dbReference type="EMBL" id="OGC48069.1"/>
    </source>
</evidence>
<name>A0A1F4UT01_UNCKA</name>
<feature type="transmembrane region" description="Helical" evidence="2">
    <location>
        <begin position="32"/>
        <end position="56"/>
    </location>
</feature>
<dbReference type="STRING" id="1802610.A2W32_05570"/>
<dbReference type="Proteomes" id="UP000177371">
    <property type="component" value="Unassembled WGS sequence"/>
</dbReference>
<dbReference type="AlphaFoldDB" id="A0A1F4UT01"/>
<evidence type="ECO:0000256" key="1">
    <source>
        <dbReference type="ARBA" id="ARBA00022801"/>
    </source>
</evidence>
<reference evidence="3 4" key="1">
    <citation type="journal article" date="2016" name="Nat. Commun.">
        <title>Thousands of microbial genomes shed light on interconnected biogeochemical processes in an aquifer system.</title>
        <authorList>
            <person name="Anantharaman K."/>
            <person name="Brown C.T."/>
            <person name="Hug L.A."/>
            <person name="Sharon I."/>
            <person name="Castelle C.J."/>
            <person name="Probst A.J."/>
            <person name="Thomas B.C."/>
            <person name="Singh A."/>
            <person name="Wilkins M.J."/>
            <person name="Karaoz U."/>
            <person name="Brodie E.L."/>
            <person name="Williams K.H."/>
            <person name="Hubbard S.S."/>
            <person name="Banfield J.F."/>
        </authorList>
    </citation>
    <scope>NUCLEOTIDE SEQUENCE [LARGE SCALE GENOMIC DNA]</scope>
</reference>
<dbReference type="Gene3D" id="2.40.260.10">
    <property type="entry name" value="Sortase"/>
    <property type="match status" value="1"/>
</dbReference>
<keyword evidence="2" id="KW-0812">Transmembrane</keyword>
<sequence length="248" mass="27605">MEAFAPRKYIKDESFDPIYNPVNKKFLARARIIPALIVTSGIIVLITQVIAPLVFFKTADEITKPVANTLLGTATGFGNFEYKELGAPGQAQNAGSPSDSNDANIPQYFYLTVPKLRIKDAIVETNSTNLAPDTSLGHYKGSALPGQVGNTFIYGHSVLPWFYNPRNYKTIFSTLNTLKPGDEIFIKYNNVEYKYVVETKEIKKPDEVNPVANYKPKYLNESTITLMTCDPPGTKINRLMVNAILARD</sequence>